<dbReference type="Gene3D" id="1.10.287.3510">
    <property type="match status" value="1"/>
</dbReference>
<dbReference type="InterPro" id="IPR039428">
    <property type="entry name" value="NUOK/Mnh_C1-like"/>
</dbReference>
<geneLocation type="mitochondrion" evidence="18"/>
<evidence type="ECO:0000256" key="4">
    <source>
        <dbReference type="ARBA" id="ARBA00016612"/>
    </source>
</evidence>
<comment type="similarity">
    <text evidence="2 17">Belongs to the complex I subunit 4L family.</text>
</comment>
<feature type="transmembrane region" description="Helical" evidence="17">
    <location>
        <begin position="23"/>
        <end position="46"/>
    </location>
</feature>
<keyword evidence="13 17" id="KW-0496">Mitochondrion</keyword>
<keyword evidence="8 17" id="KW-1278">Translocase</keyword>
<name>A1IGS3_FUROU</name>
<evidence type="ECO:0000256" key="6">
    <source>
        <dbReference type="ARBA" id="ARBA00022660"/>
    </source>
</evidence>
<evidence type="ECO:0000256" key="15">
    <source>
        <dbReference type="ARBA" id="ARBA00043911"/>
    </source>
</evidence>
<dbReference type="EMBL" id="AB185326">
    <property type="protein sequence ID" value="BAF44039.1"/>
    <property type="molecule type" value="Genomic_DNA"/>
</dbReference>
<feature type="transmembrane region" description="Helical" evidence="17">
    <location>
        <begin position="58"/>
        <end position="77"/>
    </location>
</feature>
<evidence type="ECO:0000256" key="2">
    <source>
        <dbReference type="ARBA" id="ARBA00010519"/>
    </source>
</evidence>
<keyword evidence="5 17" id="KW-0813">Transport</keyword>
<dbReference type="AlphaFoldDB" id="A1IGS3"/>
<dbReference type="CTD" id="4539"/>
<keyword evidence="10 17" id="KW-1133">Transmembrane helix</keyword>
<dbReference type="GO" id="GO:0016651">
    <property type="term" value="F:oxidoreductase activity, acting on NAD(P)H"/>
    <property type="evidence" value="ECO:0007669"/>
    <property type="project" value="InterPro"/>
</dbReference>
<keyword evidence="7 17" id="KW-0812">Transmembrane</keyword>
<organism evidence="18">
    <name type="scientific">Furcifer oustaleti</name>
    <name type="common">Malagasy giant chameleon</name>
    <name type="synonym">Oustalet's chameleon</name>
    <dbReference type="NCBI Taxonomy" id="179927"/>
    <lineage>
        <taxon>Eukaryota</taxon>
        <taxon>Metazoa</taxon>
        <taxon>Chordata</taxon>
        <taxon>Craniata</taxon>
        <taxon>Vertebrata</taxon>
        <taxon>Euteleostomi</taxon>
        <taxon>Lepidosauria</taxon>
        <taxon>Squamata</taxon>
        <taxon>Bifurcata</taxon>
        <taxon>Unidentata</taxon>
        <taxon>Episquamata</taxon>
        <taxon>Toxicofera</taxon>
        <taxon>Iguania</taxon>
        <taxon>Acrodonta</taxon>
        <taxon>Chamaeleonidae</taxon>
        <taxon>Furcifer</taxon>
    </lineage>
</organism>
<dbReference type="PANTHER" id="PTHR11434">
    <property type="entry name" value="NADH-UBIQUINONE OXIDOREDUCTASE SUBUNIT ND4L"/>
    <property type="match status" value="1"/>
</dbReference>
<evidence type="ECO:0000313" key="18">
    <source>
        <dbReference type="EMBL" id="BAF44039.1"/>
    </source>
</evidence>
<dbReference type="InterPro" id="IPR001133">
    <property type="entry name" value="NADH_UbQ_OxRdtase_chain4L/K"/>
</dbReference>
<dbReference type="GO" id="GO:0030964">
    <property type="term" value="C:NADH dehydrogenase complex"/>
    <property type="evidence" value="ECO:0007669"/>
    <property type="project" value="TreeGrafter"/>
</dbReference>
<evidence type="ECO:0000256" key="3">
    <source>
        <dbReference type="ARBA" id="ARBA00012944"/>
    </source>
</evidence>
<comment type="catalytic activity">
    <reaction evidence="16">
        <text>a ubiquinone + NADH + 5 H(+)(in) = a ubiquinol + NAD(+) + 4 H(+)(out)</text>
        <dbReference type="Rhea" id="RHEA:29091"/>
        <dbReference type="Rhea" id="RHEA-COMP:9565"/>
        <dbReference type="Rhea" id="RHEA-COMP:9566"/>
        <dbReference type="ChEBI" id="CHEBI:15378"/>
        <dbReference type="ChEBI" id="CHEBI:16389"/>
        <dbReference type="ChEBI" id="CHEBI:17976"/>
        <dbReference type="ChEBI" id="CHEBI:57540"/>
        <dbReference type="ChEBI" id="CHEBI:57945"/>
        <dbReference type="EC" id="7.1.1.2"/>
    </reaction>
    <physiologicalReaction direction="left-to-right" evidence="16">
        <dbReference type="Rhea" id="RHEA:29092"/>
    </physiologicalReaction>
</comment>
<keyword evidence="14 17" id="KW-0472">Membrane</keyword>
<evidence type="ECO:0000256" key="14">
    <source>
        <dbReference type="ARBA" id="ARBA00023136"/>
    </source>
</evidence>
<evidence type="ECO:0000256" key="12">
    <source>
        <dbReference type="ARBA" id="ARBA00023075"/>
    </source>
</evidence>
<comment type="subcellular location">
    <subcellularLocation>
        <location evidence="17">Mitochondrion inner membrane</location>
        <topology evidence="17">Multi-pass membrane protein</topology>
    </subcellularLocation>
    <subcellularLocation>
        <location evidence="1">Mitochondrion membrane</location>
        <topology evidence="1">Multi-pass membrane protein</topology>
    </subcellularLocation>
</comment>
<dbReference type="Pfam" id="PF00420">
    <property type="entry name" value="Oxidored_q2"/>
    <property type="match status" value="1"/>
</dbReference>
<sequence>MYQLLYTTFSLTLLGALINRTHFLTTLLCIEGMVLTLFILMTTIITNTNMTTITSMPIILITLGACEASTGLALLVTTSNTHTNDHMKNLKLLKC</sequence>
<evidence type="ECO:0000256" key="10">
    <source>
        <dbReference type="ARBA" id="ARBA00022989"/>
    </source>
</evidence>
<keyword evidence="11 17" id="KW-0520">NAD</keyword>
<keyword evidence="12 17" id="KW-0830">Ubiquinone</keyword>
<evidence type="ECO:0000256" key="17">
    <source>
        <dbReference type="RuleBase" id="RU004419"/>
    </source>
</evidence>
<dbReference type="RefSeq" id="YP_980225.1">
    <property type="nucleotide sequence ID" value="NC_008777.1"/>
</dbReference>
<keyword evidence="9 17" id="KW-0249">Electron transport</keyword>
<evidence type="ECO:0000256" key="5">
    <source>
        <dbReference type="ARBA" id="ARBA00022448"/>
    </source>
</evidence>
<evidence type="ECO:0000256" key="1">
    <source>
        <dbReference type="ARBA" id="ARBA00004225"/>
    </source>
</evidence>
<dbReference type="EC" id="7.1.1.2" evidence="3 17"/>
<dbReference type="GeneID" id="4670329"/>
<keyword evidence="17" id="KW-0999">Mitochondrion inner membrane</keyword>
<dbReference type="GO" id="GO:0005743">
    <property type="term" value="C:mitochondrial inner membrane"/>
    <property type="evidence" value="ECO:0007669"/>
    <property type="project" value="UniProtKB-SubCell"/>
</dbReference>
<evidence type="ECO:0000256" key="9">
    <source>
        <dbReference type="ARBA" id="ARBA00022982"/>
    </source>
</evidence>
<comment type="function">
    <text evidence="15">Core subunit of the mitochondrial membrane respiratory chain NADH dehydrogenase (Complex I) which catalyzes electron transfer from NADH through the respiratory chain, using ubiquinone as an electron acceptor. Part of the enzyme membrane arm which is embedded in the lipid bilayer and involved in proton translocation.</text>
</comment>
<keyword evidence="6 17" id="KW-0679">Respiratory chain</keyword>
<evidence type="ECO:0000256" key="13">
    <source>
        <dbReference type="ARBA" id="ARBA00023128"/>
    </source>
</evidence>
<gene>
    <name evidence="18" type="primary">ND4L</name>
</gene>
<evidence type="ECO:0000256" key="16">
    <source>
        <dbReference type="ARBA" id="ARBA00048769"/>
    </source>
</evidence>
<dbReference type="GO" id="GO:0042773">
    <property type="term" value="P:ATP synthesis coupled electron transport"/>
    <property type="evidence" value="ECO:0007669"/>
    <property type="project" value="UniProtKB-UniRule"/>
</dbReference>
<protein>
    <recommendedName>
        <fullName evidence="4 17">NADH-ubiquinone oxidoreductase chain 4L</fullName>
        <ecNumber evidence="3 17">7.1.1.2</ecNumber>
    </recommendedName>
</protein>
<dbReference type="GO" id="GO:0008137">
    <property type="term" value="F:NADH dehydrogenase (ubiquinone) activity"/>
    <property type="evidence" value="ECO:0007669"/>
    <property type="project" value="UniProtKB-EC"/>
</dbReference>
<proteinExistence type="inferred from homology"/>
<evidence type="ECO:0000256" key="7">
    <source>
        <dbReference type="ARBA" id="ARBA00022692"/>
    </source>
</evidence>
<dbReference type="PANTHER" id="PTHR11434:SF0">
    <property type="entry name" value="NADH-UBIQUINONE OXIDOREDUCTASE CHAIN 4L"/>
    <property type="match status" value="1"/>
</dbReference>
<reference evidence="18" key="1">
    <citation type="journal article" date="2007" name="Gene">
        <title>Mitochondrial genomes from major lizard families suggest their phylogenetic relationships and ancient radiations.</title>
        <authorList>
            <person name="Kumazawa Y."/>
        </authorList>
    </citation>
    <scope>NUCLEOTIDE SEQUENCE</scope>
</reference>
<evidence type="ECO:0000256" key="11">
    <source>
        <dbReference type="ARBA" id="ARBA00023027"/>
    </source>
</evidence>
<accession>A1IGS3</accession>
<evidence type="ECO:0000256" key="8">
    <source>
        <dbReference type="ARBA" id="ARBA00022967"/>
    </source>
</evidence>